<keyword evidence="3" id="KW-1185">Reference proteome</keyword>
<accession>A0A6A4HA23</accession>
<protein>
    <submittedName>
        <fullName evidence="2">Uncharacterized protein</fullName>
    </submittedName>
</protein>
<keyword evidence="1" id="KW-0732">Signal</keyword>
<proteinExistence type="predicted"/>
<evidence type="ECO:0000313" key="2">
    <source>
        <dbReference type="EMBL" id="KAE9395129.1"/>
    </source>
</evidence>
<evidence type="ECO:0000256" key="1">
    <source>
        <dbReference type="SAM" id="SignalP"/>
    </source>
</evidence>
<feature type="signal peptide" evidence="1">
    <location>
        <begin position="1"/>
        <end position="26"/>
    </location>
</feature>
<gene>
    <name evidence="2" type="ORF">BT96DRAFT_826665</name>
</gene>
<reference evidence="2" key="1">
    <citation type="journal article" date="2019" name="Environ. Microbiol.">
        <title>Fungal ecological strategies reflected in gene transcription - a case study of two litter decomposers.</title>
        <authorList>
            <person name="Barbi F."/>
            <person name="Kohler A."/>
            <person name="Barry K."/>
            <person name="Baskaran P."/>
            <person name="Daum C."/>
            <person name="Fauchery L."/>
            <person name="Ihrmark K."/>
            <person name="Kuo A."/>
            <person name="LaButti K."/>
            <person name="Lipzen A."/>
            <person name="Morin E."/>
            <person name="Grigoriev I.V."/>
            <person name="Henrissat B."/>
            <person name="Lindahl B."/>
            <person name="Martin F."/>
        </authorList>
    </citation>
    <scope>NUCLEOTIDE SEQUENCE</scope>
    <source>
        <strain evidence="2">JB14</strain>
    </source>
</reference>
<dbReference type="EMBL" id="ML769537">
    <property type="protein sequence ID" value="KAE9395129.1"/>
    <property type="molecule type" value="Genomic_DNA"/>
</dbReference>
<sequence>MPRLFSLPSRLVLILALFKSFELVLADTNVTVDDNDSSIQYSDGWSVSTGFNSLDYGGFHHLSDSNTSTANFTFTGTAVYIMAPLWPYAVGIQAGVDSTSPVGVPMQDFTHTTDGGSEDITSAVVWGVSNLSNTSHTLYISFWNIEEFMALDAIM</sequence>
<dbReference type="Gene3D" id="2.60.120.260">
    <property type="entry name" value="Galactose-binding domain-like"/>
    <property type="match status" value="1"/>
</dbReference>
<dbReference type="AlphaFoldDB" id="A0A6A4HA23"/>
<organism evidence="2 3">
    <name type="scientific">Gymnopus androsaceus JB14</name>
    <dbReference type="NCBI Taxonomy" id="1447944"/>
    <lineage>
        <taxon>Eukaryota</taxon>
        <taxon>Fungi</taxon>
        <taxon>Dikarya</taxon>
        <taxon>Basidiomycota</taxon>
        <taxon>Agaricomycotina</taxon>
        <taxon>Agaricomycetes</taxon>
        <taxon>Agaricomycetidae</taxon>
        <taxon>Agaricales</taxon>
        <taxon>Marasmiineae</taxon>
        <taxon>Omphalotaceae</taxon>
        <taxon>Gymnopus</taxon>
    </lineage>
</organism>
<name>A0A6A4HA23_9AGAR</name>
<dbReference type="Proteomes" id="UP000799118">
    <property type="component" value="Unassembled WGS sequence"/>
</dbReference>
<dbReference type="OrthoDB" id="3004867at2759"/>
<evidence type="ECO:0000313" key="3">
    <source>
        <dbReference type="Proteomes" id="UP000799118"/>
    </source>
</evidence>
<feature type="chain" id="PRO_5025582623" evidence="1">
    <location>
        <begin position="27"/>
        <end position="155"/>
    </location>
</feature>